<dbReference type="RefSeq" id="WP_382362210.1">
    <property type="nucleotide sequence ID" value="NZ_JBHLWV010000016.1"/>
</dbReference>
<feature type="transmembrane region" description="Helical" evidence="1">
    <location>
        <begin position="21"/>
        <end position="39"/>
    </location>
</feature>
<dbReference type="EMBL" id="JBHLWV010000016">
    <property type="protein sequence ID" value="MFC0314430.1"/>
    <property type="molecule type" value="Genomic_DNA"/>
</dbReference>
<gene>
    <name evidence="2" type="ORF">ACFFJD_06130</name>
</gene>
<keyword evidence="1" id="KW-0472">Membrane</keyword>
<reference evidence="2 3" key="1">
    <citation type="submission" date="2024-09" db="EMBL/GenBank/DDBJ databases">
        <authorList>
            <person name="Sun Q."/>
            <person name="Mori K."/>
        </authorList>
    </citation>
    <scope>NUCLEOTIDE SEQUENCE [LARGE SCALE GENOMIC DNA]</scope>
    <source>
        <strain evidence="2 3">CCM 7957</strain>
    </source>
</reference>
<comment type="caution">
    <text evidence="2">The sequence shown here is derived from an EMBL/GenBank/DDBJ whole genome shotgun (WGS) entry which is preliminary data.</text>
</comment>
<dbReference type="Proteomes" id="UP001589783">
    <property type="component" value="Unassembled WGS sequence"/>
</dbReference>
<keyword evidence="3" id="KW-1185">Reference proteome</keyword>
<evidence type="ECO:0008006" key="4">
    <source>
        <dbReference type="Google" id="ProtNLM"/>
    </source>
</evidence>
<keyword evidence="1" id="KW-0812">Transmembrane</keyword>
<keyword evidence="1" id="KW-1133">Transmembrane helix</keyword>
<sequence length="42" mass="4514">MSEIRVDLRRGPDTEHLGLGLLTGISALPLTLFAVSHLSTLL</sequence>
<evidence type="ECO:0000313" key="3">
    <source>
        <dbReference type="Proteomes" id="UP001589783"/>
    </source>
</evidence>
<protein>
    <recommendedName>
        <fullName evidence="4">MFS transporter</fullName>
    </recommendedName>
</protein>
<organism evidence="2 3">
    <name type="scientific">Gordonia phosphorivorans</name>
    <dbReference type="NCBI Taxonomy" id="1056982"/>
    <lineage>
        <taxon>Bacteria</taxon>
        <taxon>Bacillati</taxon>
        <taxon>Actinomycetota</taxon>
        <taxon>Actinomycetes</taxon>
        <taxon>Mycobacteriales</taxon>
        <taxon>Gordoniaceae</taxon>
        <taxon>Gordonia</taxon>
    </lineage>
</organism>
<evidence type="ECO:0000256" key="1">
    <source>
        <dbReference type="SAM" id="Phobius"/>
    </source>
</evidence>
<name>A0ABV6H6I8_9ACTN</name>
<evidence type="ECO:0000313" key="2">
    <source>
        <dbReference type="EMBL" id="MFC0314430.1"/>
    </source>
</evidence>
<proteinExistence type="predicted"/>
<accession>A0ABV6H6I8</accession>